<protein>
    <submittedName>
        <fullName evidence="1">Uncharacterized protein</fullName>
    </submittedName>
</protein>
<name>A0ABV8DLR8_9NOCA</name>
<gene>
    <name evidence="1" type="ORF">ACFO0B_02885</name>
</gene>
<evidence type="ECO:0000313" key="2">
    <source>
        <dbReference type="Proteomes" id="UP001595696"/>
    </source>
</evidence>
<accession>A0ABV8DLR8</accession>
<dbReference type="RefSeq" id="WP_378610697.1">
    <property type="nucleotide sequence ID" value="NZ_JBHSAX010000003.1"/>
</dbReference>
<dbReference type="EMBL" id="JBHSAX010000003">
    <property type="protein sequence ID" value="MFC3960931.1"/>
    <property type="molecule type" value="Genomic_DNA"/>
</dbReference>
<proteinExistence type="predicted"/>
<sequence length="167" mass="17892">MRFRARPAPAPTPGRATVRAVRHTGVGVRGRPQLRLALAVEAGGRRFDADTLLVVPLSEMSLLRPGVVLPVHCTGREVRIDRDRTETGVAAEAVVRWFAVPGEVRAGRPLVLLGLLVIRPDGSAFHTRTEQYLPAAALGEVGVGCAVRVHYLPSAEREVVVSLLVSG</sequence>
<organism evidence="1 2">
    <name type="scientific">Nocardia jiangsuensis</name>
    <dbReference type="NCBI Taxonomy" id="1691563"/>
    <lineage>
        <taxon>Bacteria</taxon>
        <taxon>Bacillati</taxon>
        <taxon>Actinomycetota</taxon>
        <taxon>Actinomycetes</taxon>
        <taxon>Mycobacteriales</taxon>
        <taxon>Nocardiaceae</taxon>
        <taxon>Nocardia</taxon>
    </lineage>
</organism>
<comment type="caution">
    <text evidence="1">The sequence shown here is derived from an EMBL/GenBank/DDBJ whole genome shotgun (WGS) entry which is preliminary data.</text>
</comment>
<reference evidence="2" key="1">
    <citation type="journal article" date="2019" name="Int. J. Syst. Evol. Microbiol.">
        <title>The Global Catalogue of Microorganisms (GCM) 10K type strain sequencing project: providing services to taxonomists for standard genome sequencing and annotation.</title>
        <authorList>
            <consortium name="The Broad Institute Genomics Platform"/>
            <consortium name="The Broad Institute Genome Sequencing Center for Infectious Disease"/>
            <person name="Wu L."/>
            <person name="Ma J."/>
        </authorList>
    </citation>
    <scope>NUCLEOTIDE SEQUENCE [LARGE SCALE GENOMIC DNA]</scope>
    <source>
        <strain evidence="2">CGMCC 4.7330</strain>
    </source>
</reference>
<keyword evidence="2" id="KW-1185">Reference proteome</keyword>
<dbReference type="Proteomes" id="UP001595696">
    <property type="component" value="Unassembled WGS sequence"/>
</dbReference>
<evidence type="ECO:0000313" key="1">
    <source>
        <dbReference type="EMBL" id="MFC3960931.1"/>
    </source>
</evidence>